<keyword evidence="2" id="KW-1185">Reference proteome</keyword>
<dbReference type="EMBL" id="JBHMEW010000044">
    <property type="protein sequence ID" value="MFB9211185.1"/>
    <property type="molecule type" value="Genomic_DNA"/>
</dbReference>
<dbReference type="Proteomes" id="UP001589654">
    <property type="component" value="Unassembled WGS sequence"/>
</dbReference>
<dbReference type="NCBIfam" id="NF003814">
    <property type="entry name" value="PRK05406.1-3"/>
    <property type="match status" value="1"/>
</dbReference>
<dbReference type="EC" id="3.5.2.9" evidence="1"/>
<dbReference type="NCBIfam" id="NF003816">
    <property type="entry name" value="PRK05406.1-5"/>
    <property type="match status" value="1"/>
</dbReference>
<dbReference type="PANTHER" id="PTHR30292:SF0">
    <property type="entry name" value="5-OXOPROLINASE SUBUNIT A"/>
    <property type="match status" value="1"/>
</dbReference>
<comment type="caution">
    <text evidence="1">The sequence shown here is derived from an EMBL/GenBank/DDBJ whole genome shotgun (WGS) entry which is preliminary data.</text>
</comment>
<gene>
    <name evidence="1" type="primary">pxpA</name>
    <name evidence="1" type="ORF">ACFFUR_05160</name>
</gene>
<dbReference type="CDD" id="cd10801">
    <property type="entry name" value="LamB_YcsF_like_1"/>
    <property type="match status" value="1"/>
</dbReference>
<protein>
    <submittedName>
        <fullName evidence="1">5-oxoprolinase subunit PxpA</fullName>
        <ecNumber evidence="1">3.5.2.9</ecNumber>
    </submittedName>
</protein>
<dbReference type="InterPro" id="IPR005501">
    <property type="entry name" value="LamB/YcsF/PxpA-like"/>
</dbReference>
<reference evidence="1 2" key="1">
    <citation type="submission" date="2024-09" db="EMBL/GenBank/DDBJ databases">
        <authorList>
            <person name="Sun Q."/>
            <person name="Mori K."/>
        </authorList>
    </citation>
    <scope>NUCLEOTIDE SEQUENCE [LARGE SCALE GENOMIC DNA]</scope>
    <source>
        <strain evidence="1 2">CECT 7682</strain>
    </source>
</reference>
<name>A0ABV5J315_9BACT</name>
<dbReference type="GO" id="GO:0017168">
    <property type="term" value="F:5-oxoprolinase (ATP-hydrolyzing) activity"/>
    <property type="evidence" value="ECO:0007669"/>
    <property type="project" value="UniProtKB-EC"/>
</dbReference>
<proteinExistence type="predicted"/>
<dbReference type="Gene3D" id="3.20.20.370">
    <property type="entry name" value="Glycoside hydrolase/deacetylase"/>
    <property type="match status" value="1"/>
</dbReference>
<dbReference type="InterPro" id="IPR011330">
    <property type="entry name" value="Glyco_hydro/deAcase_b/a-brl"/>
</dbReference>
<keyword evidence="1" id="KW-0378">Hydrolase</keyword>
<dbReference type="PANTHER" id="PTHR30292">
    <property type="entry name" value="UNCHARACTERIZED PROTEIN YBGL-RELATED"/>
    <property type="match status" value="1"/>
</dbReference>
<evidence type="ECO:0000313" key="2">
    <source>
        <dbReference type="Proteomes" id="UP001589654"/>
    </source>
</evidence>
<dbReference type="Pfam" id="PF03746">
    <property type="entry name" value="LamB_YcsF"/>
    <property type="match status" value="1"/>
</dbReference>
<evidence type="ECO:0000313" key="1">
    <source>
        <dbReference type="EMBL" id="MFB9211185.1"/>
    </source>
</evidence>
<organism evidence="1 2">
    <name type="scientific">Echinicola jeungdonensis</name>
    <dbReference type="NCBI Taxonomy" id="709343"/>
    <lineage>
        <taxon>Bacteria</taxon>
        <taxon>Pseudomonadati</taxon>
        <taxon>Bacteroidota</taxon>
        <taxon>Cytophagia</taxon>
        <taxon>Cytophagales</taxon>
        <taxon>Cyclobacteriaceae</taxon>
        <taxon>Echinicola</taxon>
    </lineage>
</organism>
<dbReference type="RefSeq" id="WP_290249128.1">
    <property type="nucleotide sequence ID" value="NZ_JAUFQT010000002.1"/>
</dbReference>
<sequence>MMKIDINSDLGEGMPYEEELMPYITSCNIACGGHTGNELTMTATLERAKKFQLNIGAHPSYPDKEHFGRKSMKMEKEEMAMSLLNQIKSLEKLANKTGQKIHHIKPHGALYNDAAINYDIAQVIIGLMVENFPETFLFAPNSSIIEKMAKEHGVKTKSEIFADRKYLDNLSLVPRTEKNAVLIESKEVIDHLYRMVFEGYVKTVTGKIKPIKADTVCVHGDNPSALALVKEIYEVVNIPMEE</sequence>
<accession>A0ABV5J315</accession>
<dbReference type="SUPFAM" id="SSF88713">
    <property type="entry name" value="Glycoside hydrolase/deacetylase"/>
    <property type="match status" value="1"/>
</dbReference>